<dbReference type="Gene3D" id="3.60.15.10">
    <property type="entry name" value="Ribonuclease Z/Hydroxyacylglutathione hydrolase-like"/>
    <property type="match status" value="1"/>
</dbReference>
<keyword evidence="4" id="KW-1185">Reference proteome</keyword>
<evidence type="ECO:0000313" key="4">
    <source>
        <dbReference type="Proteomes" id="UP001595998"/>
    </source>
</evidence>
<sequence length="212" mass="22816">MTLAVRTLYANVFLLDTPDGRLLVDAGALPYARRFARIVRDFRPDALLVTHAHLDHAGGAFVAARQGMPVLAHPLEHPQLSGQRHALPYPAGHPWLGSAVSRLHPKVAPVHLHSVYPGERVRGWEVVALPGHTAGQIGVLRDGVLIAADAVVGGADGAHLPRAEYNSDHVQANRTLEAIAAMDLRRIWPGHGGPLAPEQVRTRARRDAEAAT</sequence>
<dbReference type="PANTHER" id="PTHR42951:SF14">
    <property type="entry name" value="METALLO-BETA-LACTAMASE SUPERFAMILY PROTEIN"/>
    <property type="match status" value="1"/>
</dbReference>
<dbReference type="EMBL" id="JBHSEH010000005">
    <property type="protein sequence ID" value="MFC4425668.1"/>
    <property type="molecule type" value="Genomic_DNA"/>
</dbReference>
<dbReference type="InterPro" id="IPR036866">
    <property type="entry name" value="RibonucZ/Hydroxyglut_hydro"/>
</dbReference>
<dbReference type="PANTHER" id="PTHR42951">
    <property type="entry name" value="METALLO-BETA-LACTAMASE DOMAIN-CONTAINING"/>
    <property type="match status" value="1"/>
</dbReference>
<dbReference type="Proteomes" id="UP001595998">
    <property type="component" value="Unassembled WGS sequence"/>
</dbReference>
<evidence type="ECO:0000256" key="1">
    <source>
        <dbReference type="SAM" id="MobiDB-lite"/>
    </source>
</evidence>
<dbReference type="SMART" id="SM00849">
    <property type="entry name" value="Lactamase_B"/>
    <property type="match status" value="1"/>
</dbReference>
<gene>
    <name evidence="3" type="ORF">ACFOZ9_05540</name>
</gene>
<accession>A0ABV8XPA8</accession>
<dbReference type="SUPFAM" id="SSF56281">
    <property type="entry name" value="Metallo-hydrolase/oxidoreductase"/>
    <property type="match status" value="1"/>
</dbReference>
<organism evidence="3 4">
    <name type="scientific">Deinococcus navajonensis</name>
    <dbReference type="NCBI Taxonomy" id="309884"/>
    <lineage>
        <taxon>Bacteria</taxon>
        <taxon>Thermotogati</taxon>
        <taxon>Deinococcota</taxon>
        <taxon>Deinococci</taxon>
        <taxon>Deinococcales</taxon>
        <taxon>Deinococcaceae</taxon>
        <taxon>Deinococcus</taxon>
    </lineage>
</organism>
<dbReference type="InterPro" id="IPR050855">
    <property type="entry name" value="NDM-1-like"/>
</dbReference>
<evidence type="ECO:0000313" key="3">
    <source>
        <dbReference type="EMBL" id="MFC4425668.1"/>
    </source>
</evidence>
<proteinExistence type="predicted"/>
<dbReference type="InterPro" id="IPR001279">
    <property type="entry name" value="Metallo-B-lactamas"/>
</dbReference>
<reference evidence="4" key="1">
    <citation type="journal article" date="2019" name="Int. J. Syst. Evol. Microbiol.">
        <title>The Global Catalogue of Microorganisms (GCM) 10K type strain sequencing project: providing services to taxonomists for standard genome sequencing and annotation.</title>
        <authorList>
            <consortium name="The Broad Institute Genomics Platform"/>
            <consortium name="The Broad Institute Genome Sequencing Center for Infectious Disease"/>
            <person name="Wu L."/>
            <person name="Ma J."/>
        </authorList>
    </citation>
    <scope>NUCLEOTIDE SEQUENCE [LARGE SCALE GENOMIC DNA]</scope>
    <source>
        <strain evidence="4">CCUG 56029</strain>
    </source>
</reference>
<feature type="domain" description="Metallo-beta-lactamase" evidence="2">
    <location>
        <begin position="9"/>
        <end position="191"/>
    </location>
</feature>
<feature type="region of interest" description="Disordered" evidence="1">
    <location>
        <begin position="192"/>
        <end position="212"/>
    </location>
</feature>
<dbReference type="RefSeq" id="WP_380037283.1">
    <property type="nucleotide sequence ID" value="NZ_JBHSEH010000005.1"/>
</dbReference>
<protein>
    <submittedName>
        <fullName evidence="3">MBL fold metallo-hydrolase</fullName>
    </submittedName>
</protein>
<dbReference type="Pfam" id="PF00753">
    <property type="entry name" value="Lactamase_B"/>
    <property type="match status" value="1"/>
</dbReference>
<comment type="caution">
    <text evidence="3">The sequence shown here is derived from an EMBL/GenBank/DDBJ whole genome shotgun (WGS) entry which is preliminary data.</text>
</comment>
<name>A0ABV8XPA8_9DEIO</name>
<evidence type="ECO:0000259" key="2">
    <source>
        <dbReference type="SMART" id="SM00849"/>
    </source>
</evidence>